<dbReference type="InterPro" id="IPR011059">
    <property type="entry name" value="Metal-dep_hydrolase_composite"/>
</dbReference>
<dbReference type="Gene3D" id="2.30.40.10">
    <property type="entry name" value="Urease, subunit C, domain 1"/>
    <property type="match status" value="1"/>
</dbReference>
<dbReference type="SUPFAM" id="SSF51338">
    <property type="entry name" value="Composite domain of metallo-dependent hydrolases"/>
    <property type="match status" value="1"/>
</dbReference>
<evidence type="ECO:0000256" key="1">
    <source>
        <dbReference type="ARBA" id="ARBA00001947"/>
    </source>
</evidence>
<dbReference type="PROSITE" id="PS00482">
    <property type="entry name" value="DIHYDROOROTASE_1"/>
    <property type="match status" value="1"/>
</dbReference>
<dbReference type="InterPro" id="IPR032466">
    <property type="entry name" value="Metal_Hydrolase"/>
</dbReference>
<comment type="caution">
    <text evidence="7">The sequence shown here is derived from an EMBL/GenBank/DDBJ whole genome shotgun (WGS) entry which is preliminary data.</text>
</comment>
<dbReference type="PROSITE" id="PS00483">
    <property type="entry name" value="DIHYDROOROTASE_2"/>
    <property type="match status" value="1"/>
</dbReference>
<keyword evidence="4" id="KW-0479">Metal-binding</keyword>
<proteinExistence type="inferred from homology"/>
<feature type="domain" description="Amidohydrolase-related" evidence="6">
    <location>
        <begin position="52"/>
        <end position="418"/>
    </location>
</feature>
<gene>
    <name evidence="7" type="ORF">N177_2084</name>
</gene>
<evidence type="ECO:0000256" key="5">
    <source>
        <dbReference type="ARBA" id="ARBA00022801"/>
    </source>
</evidence>
<organism evidence="7 8">
    <name type="scientific">Lutibaculum baratangense AMV1</name>
    <dbReference type="NCBI Taxonomy" id="631454"/>
    <lineage>
        <taxon>Bacteria</taxon>
        <taxon>Pseudomonadati</taxon>
        <taxon>Pseudomonadota</taxon>
        <taxon>Alphaproteobacteria</taxon>
        <taxon>Hyphomicrobiales</taxon>
        <taxon>Tepidamorphaceae</taxon>
        <taxon>Lutibaculum</taxon>
    </lineage>
</organism>
<dbReference type="PANTHER" id="PTHR43668:SF4">
    <property type="entry name" value="ALLANTOINASE"/>
    <property type="match status" value="1"/>
</dbReference>
<evidence type="ECO:0000313" key="7">
    <source>
        <dbReference type="EMBL" id="ESR24761.1"/>
    </source>
</evidence>
<dbReference type="GO" id="GO:0006145">
    <property type="term" value="P:purine nucleobase catabolic process"/>
    <property type="evidence" value="ECO:0007669"/>
    <property type="project" value="TreeGrafter"/>
</dbReference>
<dbReference type="Proteomes" id="UP000017819">
    <property type="component" value="Unassembled WGS sequence"/>
</dbReference>
<evidence type="ECO:0000256" key="3">
    <source>
        <dbReference type="ARBA" id="ARBA00010286"/>
    </source>
</evidence>
<dbReference type="PATRIC" id="fig|631454.5.peg.2053"/>
<dbReference type="GO" id="GO:0005737">
    <property type="term" value="C:cytoplasm"/>
    <property type="evidence" value="ECO:0007669"/>
    <property type="project" value="TreeGrafter"/>
</dbReference>
<sequence>MPSYDLVLRNGTVVNQDGVGPRDVAVRGGRIAEIGDVRGDAAETIDCTGLHILPGVIDSHVHFREPGAEHKENLETGSLAAVMGGVTGVFEMPNTSPMTVDAASLQDKLARASGRMHCDHAFYVGATTENASDLGELEMLPGCAGVKVFIGSSTGTLLIEDDEGIAEVMRSIRRRASFHAEDEPRLRERERLKVAGDPSSHAIWRDETAALMATERLIALARRFGRRIHILHVSTAEEVAYLADHKDIATAEATPHHLVFSSDDYAELGTKLQMNPPVRAARHRDAIWAGVASGVIDTIGSDHAPHALEEKAKPYPSSPSGMIGVQTLVPLLLDAVSAGRLTIERFVDLTSAGPARVYGIARKGRISAGYDADFTVVDLKRKETITNAWIASRCGWTPHDGRAVTGWPVGTFVRGQRVMWEGELVARGGGRPIEFLEALQRG</sequence>
<dbReference type="GO" id="GO:0004151">
    <property type="term" value="F:dihydroorotase activity"/>
    <property type="evidence" value="ECO:0007669"/>
    <property type="project" value="UniProtKB-EC"/>
</dbReference>
<keyword evidence="8" id="KW-1185">Reference proteome</keyword>
<dbReference type="AlphaFoldDB" id="V4RF36"/>
<dbReference type="RefSeq" id="WP_023432214.1">
    <property type="nucleotide sequence ID" value="NZ_AWXZ01000029.1"/>
</dbReference>
<dbReference type="Pfam" id="PF01979">
    <property type="entry name" value="Amidohydro_1"/>
    <property type="match status" value="1"/>
</dbReference>
<protein>
    <submittedName>
        <fullName evidence="7">Dihydroorotase</fullName>
        <ecNumber evidence="7">3.5.2.3</ecNumber>
    </submittedName>
</protein>
<dbReference type="STRING" id="631454.N177_2084"/>
<dbReference type="GO" id="GO:0046872">
    <property type="term" value="F:metal ion binding"/>
    <property type="evidence" value="ECO:0007669"/>
    <property type="project" value="UniProtKB-KW"/>
</dbReference>
<comment type="function">
    <text evidence="2">Catalyzes the reversible cyclization of carbamoyl aspartate to dihydroorotate.</text>
</comment>
<dbReference type="OrthoDB" id="9775759at2"/>
<dbReference type="Gene3D" id="3.20.20.140">
    <property type="entry name" value="Metal-dependent hydrolases"/>
    <property type="match status" value="1"/>
</dbReference>
<dbReference type="GO" id="GO:0004038">
    <property type="term" value="F:allantoinase activity"/>
    <property type="evidence" value="ECO:0007669"/>
    <property type="project" value="TreeGrafter"/>
</dbReference>
<reference evidence="7 8" key="1">
    <citation type="journal article" date="2014" name="Genome Announc.">
        <title>Draft Genome Sequence of Lutibaculum baratangense Strain AMV1T, Isolated from a Mud Volcano in Andamans, India.</title>
        <authorList>
            <person name="Singh A."/>
            <person name="Sreenivas A."/>
            <person name="Sathyanarayana Reddy G."/>
            <person name="Pinnaka A.K."/>
            <person name="Shivaji S."/>
        </authorList>
    </citation>
    <scope>NUCLEOTIDE SEQUENCE [LARGE SCALE GENOMIC DNA]</scope>
    <source>
        <strain evidence="7 8">AMV1</strain>
    </source>
</reference>
<dbReference type="SUPFAM" id="SSF51556">
    <property type="entry name" value="Metallo-dependent hydrolases"/>
    <property type="match status" value="1"/>
</dbReference>
<evidence type="ECO:0000256" key="2">
    <source>
        <dbReference type="ARBA" id="ARBA00002368"/>
    </source>
</evidence>
<dbReference type="EC" id="3.5.2.3" evidence="7"/>
<name>V4RF36_9HYPH</name>
<evidence type="ECO:0000259" key="6">
    <source>
        <dbReference type="Pfam" id="PF01979"/>
    </source>
</evidence>
<dbReference type="NCBIfam" id="TIGR00857">
    <property type="entry name" value="pyrC_multi"/>
    <property type="match status" value="1"/>
</dbReference>
<accession>V4RF36</accession>
<evidence type="ECO:0000256" key="4">
    <source>
        <dbReference type="ARBA" id="ARBA00022723"/>
    </source>
</evidence>
<dbReference type="CDD" id="cd01318">
    <property type="entry name" value="DHOase_IIb"/>
    <property type="match status" value="1"/>
</dbReference>
<comment type="cofactor">
    <cofactor evidence="1">
        <name>Zn(2+)</name>
        <dbReference type="ChEBI" id="CHEBI:29105"/>
    </cofactor>
</comment>
<dbReference type="InterPro" id="IPR006680">
    <property type="entry name" value="Amidohydro-rel"/>
</dbReference>
<dbReference type="EMBL" id="AWXZ01000029">
    <property type="protein sequence ID" value="ESR24761.1"/>
    <property type="molecule type" value="Genomic_DNA"/>
</dbReference>
<dbReference type="InterPro" id="IPR002195">
    <property type="entry name" value="Dihydroorotase_CS"/>
</dbReference>
<dbReference type="InterPro" id="IPR050138">
    <property type="entry name" value="DHOase/Allantoinase_Hydrolase"/>
</dbReference>
<dbReference type="NCBIfam" id="NF006559">
    <property type="entry name" value="PRK09060.1"/>
    <property type="match status" value="1"/>
</dbReference>
<keyword evidence="5 7" id="KW-0378">Hydrolase</keyword>
<dbReference type="PANTHER" id="PTHR43668">
    <property type="entry name" value="ALLANTOINASE"/>
    <property type="match status" value="1"/>
</dbReference>
<dbReference type="eggNOG" id="COG0044">
    <property type="taxonomic scope" value="Bacteria"/>
</dbReference>
<evidence type="ECO:0000313" key="8">
    <source>
        <dbReference type="Proteomes" id="UP000017819"/>
    </source>
</evidence>
<comment type="similarity">
    <text evidence="3">Belongs to the metallo-dependent hydrolases superfamily. DHOase family. Class I DHOase subfamily.</text>
</comment>